<dbReference type="Proteomes" id="UP000254512">
    <property type="component" value="Unassembled WGS sequence"/>
</dbReference>
<name>A0A377HMK1_GRIHO</name>
<reference evidence="1 2" key="1">
    <citation type="submission" date="2018-06" db="EMBL/GenBank/DDBJ databases">
        <authorList>
            <consortium name="Pathogen Informatics"/>
            <person name="Doyle S."/>
        </authorList>
    </citation>
    <scope>NUCLEOTIDE SEQUENCE [LARGE SCALE GENOMIC DNA]</scope>
    <source>
        <strain evidence="1 2">NCTC11645</strain>
    </source>
</reference>
<organism evidence="1 2">
    <name type="scientific">Grimontia hollisae</name>
    <name type="common">Vibrio hollisae</name>
    <dbReference type="NCBI Taxonomy" id="673"/>
    <lineage>
        <taxon>Bacteria</taxon>
        <taxon>Pseudomonadati</taxon>
        <taxon>Pseudomonadota</taxon>
        <taxon>Gammaproteobacteria</taxon>
        <taxon>Vibrionales</taxon>
        <taxon>Vibrionaceae</taxon>
        <taxon>Grimontia</taxon>
    </lineage>
</organism>
<evidence type="ECO:0000313" key="2">
    <source>
        <dbReference type="Proteomes" id="UP000254512"/>
    </source>
</evidence>
<accession>A0A377HMK1</accession>
<proteinExistence type="predicted"/>
<dbReference type="EMBL" id="UGHD01000002">
    <property type="protein sequence ID" value="STO57460.1"/>
    <property type="molecule type" value="Genomic_DNA"/>
</dbReference>
<evidence type="ECO:0000313" key="1">
    <source>
        <dbReference type="EMBL" id="STO57460.1"/>
    </source>
</evidence>
<dbReference type="RefSeq" id="WP_115659753.1">
    <property type="nucleotide sequence ID" value="NZ_UGHD01000002.1"/>
</dbReference>
<dbReference type="AlphaFoldDB" id="A0A377HMK1"/>
<sequence>MIKLPTGSARNKIEWLAGKLHDLQAWIDAQFDLLAPKPVNLLQNGLFFADGAVTNTANLPFNRLMAPHATRGNSPGEAQDSGCQESTFPAPYWNLHHWGAAADGDIQYRIGENNVALPDGSSLLKQTLTLTGAARMALTSGALVPNHAKFSWSEAKYRLVVRLVLQGKGVLSLGNLGLVDGFSDGIHHIGGNLTNIAFDYAEATTVEFSTTAFNWERQARDMVAVVIAPESEPVTASFFEVALIEDADNYQEWKAIAHPVPDVGQFIYDINARFFDVNVETQVMRFDLLPFDSASSYGAMSFACPRGAVNHFRYAMPSLSVAGGGRSRPLAGVRIVGYDGRFLYLDYADAEFAEGKTLADVAAGEAMEAGTFKVIYSPEPVMSGHVGNSYLPNATPAIYQPKATLT</sequence>
<gene>
    <name evidence="1" type="ORF">NCTC11645_01852</name>
</gene>
<protein>
    <submittedName>
        <fullName evidence="1">Uncharacterized protein</fullName>
    </submittedName>
</protein>